<name>A0A1W5ZS13_9BACI</name>
<reference evidence="4 5" key="1">
    <citation type="submission" date="2017-04" db="EMBL/GenBank/DDBJ databases">
        <title>The whole genome sequencing and assembly of Halobacillus mangrovi strain.</title>
        <authorList>
            <person name="Lee S.-J."/>
            <person name="Park M.-K."/>
            <person name="Kim J.-Y."/>
            <person name="Lee Y.-J."/>
            <person name="Yi H."/>
            <person name="Bahn Y.-S."/>
            <person name="Kim J.F."/>
            <person name="Lee D.-W."/>
        </authorList>
    </citation>
    <scope>NUCLEOTIDE SEQUENCE [LARGE SCALE GENOMIC DNA]</scope>
    <source>
        <strain evidence="4 5">KTB 131</strain>
    </source>
</reference>
<evidence type="ECO:0000259" key="3">
    <source>
        <dbReference type="PROSITE" id="PS51272"/>
    </source>
</evidence>
<dbReference type="EMBL" id="CP020772">
    <property type="protein sequence ID" value="ARI76096.1"/>
    <property type="molecule type" value="Genomic_DNA"/>
</dbReference>
<dbReference type="RefSeq" id="WP_085028291.1">
    <property type="nucleotide sequence ID" value="NZ_CP020772.1"/>
</dbReference>
<organism evidence="4 5">
    <name type="scientific">Halobacillus mangrovi</name>
    <dbReference type="NCBI Taxonomy" id="402384"/>
    <lineage>
        <taxon>Bacteria</taxon>
        <taxon>Bacillati</taxon>
        <taxon>Bacillota</taxon>
        <taxon>Bacilli</taxon>
        <taxon>Bacillales</taxon>
        <taxon>Bacillaceae</taxon>
        <taxon>Halobacillus</taxon>
    </lineage>
</organism>
<dbReference type="Pfam" id="PF00395">
    <property type="entry name" value="SLH"/>
    <property type="match status" value="3"/>
</dbReference>
<dbReference type="SUPFAM" id="SSF53955">
    <property type="entry name" value="Lysozyme-like"/>
    <property type="match status" value="1"/>
</dbReference>
<dbReference type="AlphaFoldDB" id="A0A1W5ZS13"/>
<dbReference type="PANTHER" id="PTHR43308:SF5">
    <property type="entry name" value="S-LAYER PROTEIN _ PEPTIDOGLYCAN ENDO-BETA-N-ACETYLGLUCOSAMINIDASE"/>
    <property type="match status" value="1"/>
</dbReference>
<feature type="domain" description="SLH" evidence="3">
    <location>
        <begin position="424"/>
        <end position="482"/>
    </location>
</feature>
<evidence type="ECO:0000313" key="5">
    <source>
        <dbReference type="Proteomes" id="UP000192527"/>
    </source>
</evidence>
<sequence length="482" mass="54729">MLKTVAAVTLLSSIAAFSSTEVHAEASIKEKCDYDGKIGENPDYKTAICLLTEAAIEDDVPPEIVIEIAKKESKLEQFDEDGEPVISPDGGIGIMQLTNQPAFDQEKLKNDILYNIEAGINTLNDKFERTDLPAINNKDRHVIEHWYFAVMAYNGTKPINSPVKQATGETNEGAYQEEIFSSIRAGVGYDELARMDFKAEDFEYDTESDKSIEFMKDQYHFLIPFTKSKHFYNQDQTIGSIVDLRVRKAPSTKAEIVGTLNEGDLATVTGPYQYDQSPNLNSFVFYPVKLENGTEGYVASPYLRNKFKDVPKDNYSVESIEYLYDMNILKGYSEDEFGYKDPLKRKNTALFLVRAENIDLTNRPDPGFVDVPKSSDFYDEVAALADEGIFEGDNKNRFNLDSYLKRREMAVLLQRVYQFPSASIEEPFTDVKDNDWYKEAVERLYASGITNGVSETEFGPDQRITREQFATFLARSINKNFR</sequence>
<protein>
    <recommendedName>
        <fullName evidence="3">SLH domain-containing protein</fullName>
    </recommendedName>
</protein>
<dbReference type="STRING" id="402384.HM131_04260"/>
<dbReference type="PANTHER" id="PTHR43308">
    <property type="entry name" value="OUTER MEMBRANE PROTEIN ALPHA-RELATED"/>
    <property type="match status" value="1"/>
</dbReference>
<dbReference type="Pfam" id="PF08239">
    <property type="entry name" value="SH3_3"/>
    <property type="match status" value="1"/>
</dbReference>
<dbReference type="InterPro" id="IPR003646">
    <property type="entry name" value="SH3-like_bac-type"/>
</dbReference>
<dbReference type="OrthoDB" id="2690990at2"/>
<keyword evidence="1 2" id="KW-0732">Signal</keyword>
<dbReference type="InterPro" id="IPR023346">
    <property type="entry name" value="Lysozyme-like_dom_sf"/>
</dbReference>
<keyword evidence="5" id="KW-1185">Reference proteome</keyword>
<dbReference type="Pfam" id="PF01464">
    <property type="entry name" value="SLT"/>
    <property type="match status" value="1"/>
</dbReference>
<evidence type="ECO:0000256" key="2">
    <source>
        <dbReference type="SAM" id="SignalP"/>
    </source>
</evidence>
<feature type="chain" id="PRO_5012800272" description="SLH domain-containing protein" evidence="2">
    <location>
        <begin position="25"/>
        <end position="482"/>
    </location>
</feature>
<evidence type="ECO:0000313" key="4">
    <source>
        <dbReference type="EMBL" id="ARI76096.1"/>
    </source>
</evidence>
<proteinExistence type="predicted"/>
<feature type="domain" description="SLH" evidence="3">
    <location>
        <begin position="367"/>
        <end position="423"/>
    </location>
</feature>
<dbReference type="Gene3D" id="1.10.530.10">
    <property type="match status" value="1"/>
</dbReference>
<dbReference type="PROSITE" id="PS51272">
    <property type="entry name" value="SLH"/>
    <property type="match status" value="3"/>
</dbReference>
<dbReference type="InterPro" id="IPR051465">
    <property type="entry name" value="Cell_Envelope_Struct_Comp"/>
</dbReference>
<evidence type="ECO:0000256" key="1">
    <source>
        <dbReference type="ARBA" id="ARBA00022729"/>
    </source>
</evidence>
<accession>A0A1W5ZS13</accession>
<gene>
    <name evidence="4" type="ORF">HM131_04260</name>
</gene>
<feature type="signal peptide" evidence="2">
    <location>
        <begin position="1"/>
        <end position="24"/>
    </location>
</feature>
<dbReference type="InterPro" id="IPR008258">
    <property type="entry name" value="Transglycosylase_SLT_dom_1"/>
</dbReference>
<dbReference type="Gene3D" id="2.30.30.40">
    <property type="entry name" value="SH3 Domains"/>
    <property type="match status" value="1"/>
</dbReference>
<dbReference type="Proteomes" id="UP000192527">
    <property type="component" value="Chromosome"/>
</dbReference>
<dbReference type="KEGG" id="hmn:HM131_04260"/>
<feature type="domain" description="SLH" evidence="3">
    <location>
        <begin position="303"/>
        <end position="366"/>
    </location>
</feature>
<dbReference type="InterPro" id="IPR001119">
    <property type="entry name" value="SLH_dom"/>
</dbReference>